<evidence type="ECO:0000256" key="4">
    <source>
        <dbReference type="ARBA" id="ARBA00022691"/>
    </source>
</evidence>
<evidence type="ECO:0000313" key="10">
    <source>
        <dbReference type="Proteomes" id="UP000000391"/>
    </source>
</evidence>
<evidence type="ECO:0000259" key="7">
    <source>
        <dbReference type="Pfam" id="PF02384"/>
    </source>
</evidence>
<dbReference type="KEGG" id="mev:Metev_0171"/>
<keyword evidence="10" id="KW-1185">Reference proteome</keyword>
<dbReference type="STRING" id="644295.Metev_0171"/>
<dbReference type="Proteomes" id="UP000000391">
    <property type="component" value="Chromosome"/>
</dbReference>
<dbReference type="Gene3D" id="3.40.50.150">
    <property type="entry name" value="Vaccinia Virus protein VP39"/>
    <property type="match status" value="1"/>
</dbReference>
<dbReference type="InterPro" id="IPR029063">
    <property type="entry name" value="SAM-dependent_MTases_sf"/>
</dbReference>
<dbReference type="GO" id="GO:0008170">
    <property type="term" value="F:N-methyltransferase activity"/>
    <property type="evidence" value="ECO:0007669"/>
    <property type="project" value="InterPro"/>
</dbReference>
<dbReference type="GO" id="GO:0009307">
    <property type="term" value="P:DNA restriction-modification system"/>
    <property type="evidence" value="ECO:0007669"/>
    <property type="project" value="UniProtKB-KW"/>
</dbReference>
<evidence type="ECO:0000256" key="6">
    <source>
        <dbReference type="ARBA" id="ARBA00047942"/>
    </source>
</evidence>
<reference evidence="9 10" key="1">
    <citation type="submission" date="2010-06" db="EMBL/GenBank/DDBJ databases">
        <title>Complete sequence chromosome of Methanohalobium evestigatum Z-7303.</title>
        <authorList>
            <consortium name="US DOE Joint Genome Institute"/>
            <person name="Lucas S."/>
            <person name="Copeland A."/>
            <person name="Lapidus A."/>
            <person name="Cheng J.-F."/>
            <person name="Bruce D."/>
            <person name="Goodwin L."/>
            <person name="Pitluck S."/>
            <person name="Saunders E."/>
            <person name="Detter J.C."/>
            <person name="Han C."/>
            <person name="Tapia R."/>
            <person name="Land M."/>
            <person name="Hauser L."/>
            <person name="Kyrpides N."/>
            <person name="Mikhailova N."/>
            <person name="Sieprawska-Lupa M."/>
            <person name="Whitman W.B."/>
            <person name="Anderson I."/>
            <person name="Woyke T."/>
        </authorList>
    </citation>
    <scope>NUCLEOTIDE SEQUENCE [LARGE SCALE GENOMIC DNA]</scope>
    <source>
        <strain evidence="10">ATCC BAA-1072 / DSM 3721 / NBRC 107634 / OCM 161 / Z-7303</strain>
    </source>
</reference>
<dbReference type="OrthoDB" id="131317at2157"/>
<dbReference type="InterPro" id="IPR003356">
    <property type="entry name" value="DNA_methylase_A-5"/>
</dbReference>
<dbReference type="GO" id="GO:0009007">
    <property type="term" value="F:site-specific DNA-methyltransferase (adenine-specific) activity"/>
    <property type="evidence" value="ECO:0007669"/>
    <property type="project" value="UniProtKB-EC"/>
</dbReference>
<dbReference type="Pfam" id="PF02384">
    <property type="entry name" value="N6_Mtase"/>
    <property type="match status" value="1"/>
</dbReference>
<dbReference type="REBASE" id="26583">
    <property type="entry name" value="M.MevORF171P"/>
</dbReference>
<keyword evidence="4" id="KW-0949">S-adenosyl-L-methionine</keyword>
<evidence type="ECO:0000313" key="9">
    <source>
        <dbReference type="EMBL" id="ADI73102.1"/>
    </source>
</evidence>
<dbReference type="HOGENOM" id="CLU_013049_4_2_2"/>
<evidence type="ECO:0000256" key="1">
    <source>
        <dbReference type="ARBA" id="ARBA00011900"/>
    </source>
</evidence>
<feature type="domain" description="N6 adenine-specific DNA methyltransferase N-terminal" evidence="8">
    <location>
        <begin position="38"/>
        <end position="126"/>
    </location>
</feature>
<dbReference type="AlphaFoldDB" id="D7E680"/>
<evidence type="ECO:0000256" key="3">
    <source>
        <dbReference type="ARBA" id="ARBA00022679"/>
    </source>
</evidence>
<comment type="catalytic activity">
    <reaction evidence="6">
        <text>a 2'-deoxyadenosine in DNA + S-adenosyl-L-methionine = an N(6)-methyl-2'-deoxyadenosine in DNA + S-adenosyl-L-homocysteine + H(+)</text>
        <dbReference type="Rhea" id="RHEA:15197"/>
        <dbReference type="Rhea" id="RHEA-COMP:12418"/>
        <dbReference type="Rhea" id="RHEA-COMP:12419"/>
        <dbReference type="ChEBI" id="CHEBI:15378"/>
        <dbReference type="ChEBI" id="CHEBI:57856"/>
        <dbReference type="ChEBI" id="CHEBI:59789"/>
        <dbReference type="ChEBI" id="CHEBI:90615"/>
        <dbReference type="ChEBI" id="CHEBI:90616"/>
        <dbReference type="EC" id="2.1.1.72"/>
    </reaction>
</comment>
<dbReference type="EC" id="2.1.1.72" evidence="1"/>
<protein>
    <recommendedName>
        <fullName evidence="1">site-specific DNA-methyltransferase (adenine-specific)</fullName>
        <ecNumber evidence="1">2.1.1.72</ecNumber>
    </recommendedName>
</protein>
<dbReference type="PANTHER" id="PTHR42933">
    <property type="entry name" value="SLR6095 PROTEIN"/>
    <property type="match status" value="1"/>
</dbReference>
<dbReference type="EMBL" id="CP002069">
    <property type="protein sequence ID" value="ADI73102.1"/>
    <property type="molecule type" value="Genomic_DNA"/>
</dbReference>
<dbReference type="Pfam" id="PF12161">
    <property type="entry name" value="HsdM_N"/>
    <property type="match status" value="1"/>
</dbReference>
<feature type="domain" description="DNA methylase adenine-specific" evidence="7">
    <location>
        <begin position="150"/>
        <end position="440"/>
    </location>
</feature>
<dbReference type="RefSeq" id="WP_013193670.1">
    <property type="nucleotide sequence ID" value="NC_014253.1"/>
</dbReference>
<keyword evidence="5" id="KW-0680">Restriction system</keyword>
<dbReference type="InterPro" id="IPR038333">
    <property type="entry name" value="T1MK-like_N_sf"/>
</dbReference>
<dbReference type="InterPro" id="IPR022749">
    <property type="entry name" value="D12N6_MeTrfase_N"/>
</dbReference>
<accession>D7E680</accession>
<name>D7E680_METEZ</name>
<dbReference type="GeneID" id="9345782"/>
<proteinExistence type="predicted"/>
<organism evidence="9 10">
    <name type="scientific">Methanohalobium evestigatum (strain ATCC BAA-1072 / DSM 3721 / NBRC 107634 / OCM 161 / Z-7303)</name>
    <dbReference type="NCBI Taxonomy" id="644295"/>
    <lineage>
        <taxon>Archaea</taxon>
        <taxon>Methanobacteriati</taxon>
        <taxon>Methanobacteriota</taxon>
        <taxon>Stenosarchaea group</taxon>
        <taxon>Methanomicrobia</taxon>
        <taxon>Methanosarcinales</taxon>
        <taxon>Methanosarcinaceae</taxon>
        <taxon>Methanohalobium</taxon>
    </lineage>
</organism>
<evidence type="ECO:0000259" key="8">
    <source>
        <dbReference type="Pfam" id="PF12161"/>
    </source>
</evidence>
<dbReference type="InterPro" id="IPR051537">
    <property type="entry name" value="DNA_Adenine_Mtase"/>
</dbReference>
<sequence>MEEDFTNNFEKNLNKKFGKNLHNKLGLKTEYLPISNPINHVLSLMLLKKLSEQYEHGVKHIVLPASAYWTNIKSSYNDIGNLLNNAFEELEMKNPEIKGVFDSLDFESNELGNVHHKNEIWKSIIDSLSSIELYNENLEPNYDFERLFDVFTPRKLAYLVVKLLNIDKDMTVYEPFCTLGTFLVRSGNYIKECTGEFDEPYLYGQSPNKEYRLTTMLNLYFNDFFKAQVKSGNLIFNPQFLTEDGDGVRKFDRVLGSYPIIKDWGYEFAKYDPYRRFSYGVPPQKKGDYAYIEHMVASLKKDGMMGVLVPNNSLSRTNEKETKIKQLMLKRDDLIESVISLPPKVLRSTATSYSLLIINKNKREERRNQVLFIDASREYRPRKTEVTRNVIKYKHIDNIVSTYQSFKDEDNFSSVVPIEKIEKHNFSLDVSSYILPEPIESDVINPNDALSRLREIQNDKNELINNIHDTYSALNLDKGYDD</sequence>
<evidence type="ECO:0000256" key="5">
    <source>
        <dbReference type="ARBA" id="ARBA00022747"/>
    </source>
</evidence>
<keyword evidence="2 9" id="KW-0489">Methyltransferase</keyword>
<dbReference type="GO" id="GO:0003677">
    <property type="term" value="F:DNA binding"/>
    <property type="evidence" value="ECO:0007669"/>
    <property type="project" value="InterPro"/>
</dbReference>
<dbReference type="PRINTS" id="PR00507">
    <property type="entry name" value="N12N6MTFRASE"/>
</dbReference>
<dbReference type="SUPFAM" id="SSF53335">
    <property type="entry name" value="S-adenosyl-L-methionine-dependent methyltransferases"/>
    <property type="match status" value="1"/>
</dbReference>
<evidence type="ECO:0000256" key="2">
    <source>
        <dbReference type="ARBA" id="ARBA00022603"/>
    </source>
</evidence>
<gene>
    <name evidence="9" type="ordered locus">Metev_0171</name>
</gene>
<dbReference type="PANTHER" id="PTHR42933:SF3">
    <property type="entry name" value="TYPE I RESTRICTION ENZYME MJAVIII METHYLASE SUBUNIT"/>
    <property type="match status" value="1"/>
</dbReference>
<dbReference type="Gene3D" id="1.20.1260.30">
    <property type="match status" value="1"/>
</dbReference>
<keyword evidence="3" id="KW-0808">Transferase</keyword>
<dbReference type="GO" id="GO:0032259">
    <property type="term" value="P:methylation"/>
    <property type="evidence" value="ECO:0007669"/>
    <property type="project" value="UniProtKB-KW"/>
</dbReference>